<protein>
    <submittedName>
        <fullName evidence="2">NAD(P)/FAD-dependent oxidoreductase</fullName>
        <ecNumber evidence="2">1.-.-.-</ecNumber>
    </submittedName>
</protein>
<dbReference type="Pfam" id="PF01494">
    <property type="entry name" value="FAD_binding_3"/>
    <property type="match status" value="1"/>
</dbReference>
<dbReference type="SUPFAM" id="SSF51905">
    <property type="entry name" value="FAD/NAD(P)-binding domain"/>
    <property type="match status" value="1"/>
</dbReference>
<dbReference type="PRINTS" id="PR00420">
    <property type="entry name" value="RNGMNOXGNASE"/>
</dbReference>
<evidence type="ECO:0000313" key="3">
    <source>
        <dbReference type="Proteomes" id="UP001597402"/>
    </source>
</evidence>
<dbReference type="PANTHER" id="PTHR42685">
    <property type="entry name" value="GERANYLGERANYL DIPHOSPHATE REDUCTASE"/>
    <property type="match status" value="1"/>
</dbReference>
<dbReference type="InterPro" id="IPR050407">
    <property type="entry name" value="Geranylgeranyl_reductase"/>
</dbReference>
<keyword evidence="2" id="KW-0560">Oxidoreductase</keyword>
<dbReference type="EC" id="1.-.-.-" evidence="2"/>
<sequence length="385" mass="40348">MTARWDAVVVGARVAGASTALLLARAGLRVLCVDRSRRGSDTVSTHALMRAGVLQLSRWGLLDAVRQAGTPPIHRTTFHYGSETVSITMRPSPGVDALYAPRRTLLDDLLVDAAGRAGAEFRHGTAVTGLVRGPGGRVSGVTLRDRHGGQRTEQAALVIGADGRESLVADAVAAPTVFAGRAATAVVYGYWADLPVDGYTWAYGPAASSGAIPTNDGLTCVFGGGRPERVAALVRGLGPAGALRELTGAGPLGPRLGTAPRIGGVRYVRGTPGHLRRPYGPGWALVGDAGYWKDPLSTHGMTAALRDAELLAGAVIAAPRPGREQLEALCDYARCRDELSLPMLRVVEKVAAHDWDMAGIRSLLMEMSSTMVDEVELLEGLPDAA</sequence>
<feature type="domain" description="FAD-binding" evidence="1">
    <location>
        <begin position="6"/>
        <end position="175"/>
    </location>
</feature>
<evidence type="ECO:0000259" key="1">
    <source>
        <dbReference type="Pfam" id="PF01494"/>
    </source>
</evidence>
<comment type="caution">
    <text evidence="2">The sequence shown here is derived from an EMBL/GenBank/DDBJ whole genome shotgun (WGS) entry which is preliminary data.</text>
</comment>
<gene>
    <name evidence="2" type="ORF">ACFSHS_18105</name>
</gene>
<accession>A0ABW4XFD1</accession>
<dbReference type="GO" id="GO:0016491">
    <property type="term" value="F:oxidoreductase activity"/>
    <property type="evidence" value="ECO:0007669"/>
    <property type="project" value="UniProtKB-KW"/>
</dbReference>
<organism evidence="2 3">
    <name type="scientific">Blastococcus deserti</name>
    <dbReference type="NCBI Taxonomy" id="2259033"/>
    <lineage>
        <taxon>Bacteria</taxon>
        <taxon>Bacillati</taxon>
        <taxon>Actinomycetota</taxon>
        <taxon>Actinomycetes</taxon>
        <taxon>Geodermatophilales</taxon>
        <taxon>Geodermatophilaceae</taxon>
        <taxon>Blastococcus</taxon>
    </lineage>
</organism>
<dbReference type="PANTHER" id="PTHR42685:SF22">
    <property type="entry name" value="CONDITIONED MEDIUM FACTOR RECEPTOR 1"/>
    <property type="match status" value="1"/>
</dbReference>
<proteinExistence type="predicted"/>
<dbReference type="EMBL" id="JBHUHP010000019">
    <property type="protein sequence ID" value="MFD2093476.1"/>
    <property type="molecule type" value="Genomic_DNA"/>
</dbReference>
<name>A0ABW4XFD1_9ACTN</name>
<reference evidence="3" key="1">
    <citation type="journal article" date="2019" name="Int. J. Syst. Evol. Microbiol.">
        <title>The Global Catalogue of Microorganisms (GCM) 10K type strain sequencing project: providing services to taxonomists for standard genome sequencing and annotation.</title>
        <authorList>
            <consortium name="The Broad Institute Genomics Platform"/>
            <consortium name="The Broad Institute Genome Sequencing Center for Infectious Disease"/>
            <person name="Wu L."/>
            <person name="Ma J."/>
        </authorList>
    </citation>
    <scope>NUCLEOTIDE SEQUENCE [LARGE SCALE GENOMIC DNA]</scope>
    <source>
        <strain evidence="3">JCM 3338</strain>
    </source>
</reference>
<dbReference type="InterPro" id="IPR036188">
    <property type="entry name" value="FAD/NAD-bd_sf"/>
</dbReference>
<evidence type="ECO:0000313" key="2">
    <source>
        <dbReference type="EMBL" id="MFD2093476.1"/>
    </source>
</evidence>
<dbReference type="Gene3D" id="3.50.50.60">
    <property type="entry name" value="FAD/NAD(P)-binding domain"/>
    <property type="match status" value="1"/>
</dbReference>
<dbReference type="InterPro" id="IPR002938">
    <property type="entry name" value="FAD-bd"/>
</dbReference>
<dbReference type="Proteomes" id="UP001597402">
    <property type="component" value="Unassembled WGS sequence"/>
</dbReference>
<dbReference type="RefSeq" id="WP_376879074.1">
    <property type="nucleotide sequence ID" value="NZ_JBHUHP010000019.1"/>
</dbReference>
<keyword evidence="3" id="KW-1185">Reference proteome</keyword>